<feature type="compositionally biased region" description="Polar residues" evidence="1">
    <location>
        <begin position="381"/>
        <end position="394"/>
    </location>
</feature>
<evidence type="ECO:0000256" key="1">
    <source>
        <dbReference type="SAM" id="MobiDB-lite"/>
    </source>
</evidence>
<feature type="compositionally biased region" description="Acidic residues" evidence="1">
    <location>
        <begin position="808"/>
        <end position="830"/>
    </location>
</feature>
<feature type="compositionally biased region" description="Low complexity" evidence="1">
    <location>
        <begin position="778"/>
        <end position="804"/>
    </location>
</feature>
<reference evidence="2" key="2">
    <citation type="submission" date="2022-01" db="EMBL/GenBank/DDBJ databases">
        <authorList>
            <person name="Yamashiro T."/>
            <person name="Shiraishi A."/>
            <person name="Satake H."/>
            <person name="Nakayama K."/>
        </authorList>
    </citation>
    <scope>NUCLEOTIDE SEQUENCE</scope>
</reference>
<feature type="region of interest" description="Disordered" evidence="1">
    <location>
        <begin position="315"/>
        <end position="340"/>
    </location>
</feature>
<organism evidence="2 3">
    <name type="scientific">Tanacetum coccineum</name>
    <dbReference type="NCBI Taxonomy" id="301880"/>
    <lineage>
        <taxon>Eukaryota</taxon>
        <taxon>Viridiplantae</taxon>
        <taxon>Streptophyta</taxon>
        <taxon>Embryophyta</taxon>
        <taxon>Tracheophyta</taxon>
        <taxon>Spermatophyta</taxon>
        <taxon>Magnoliopsida</taxon>
        <taxon>eudicotyledons</taxon>
        <taxon>Gunneridae</taxon>
        <taxon>Pentapetalae</taxon>
        <taxon>asterids</taxon>
        <taxon>campanulids</taxon>
        <taxon>Asterales</taxon>
        <taxon>Asteraceae</taxon>
        <taxon>Asteroideae</taxon>
        <taxon>Anthemideae</taxon>
        <taxon>Anthemidinae</taxon>
        <taxon>Tanacetum</taxon>
    </lineage>
</organism>
<feature type="compositionally biased region" description="Basic and acidic residues" evidence="1">
    <location>
        <begin position="488"/>
        <end position="506"/>
    </location>
</feature>
<accession>A0ABQ5FEE9</accession>
<evidence type="ECO:0000313" key="2">
    <source>
        <dbReference type="EMBL" id="GJT61320.1"/>
    </source>
</evidence>
<keyword evidence="3" id="KW-1185">Reference proteome</keyword>
<name>A0ABQ5FEE9_9ASTR</name>
<proteinExistence type="predicted"/>
<reference evidence="2" key="1">
    <citation type="journal article" date="2022" name="Int. J. Mol. Sci.">
        <title>Draft Genome of Tanacetum Coccineum: Genomic Comparison of Closely Related Tanacetum-Family Plants.</title>
        <authorList>
            <person name="Yamashiro T."/>
            <person name="Shiraishi A."/>
            <person name="Nakayama K."/>
            <person name="Satake H."/>
        </authorList>
    </citation>
    <scope>NUCLEOTIDE SEQUENCE</scope>
</reference>
<feature type="compositionally biased region" description="Basic and acidic residues" evidence="1">
    <location>
        <begin position="400"/>
        <end position="409"/>
    </location>
</feature>
<feature type="compositionally biased region" description="Low complexity" evidence="1">
    <location>
        <begin position="601"/>
        <end position="621"/>
    </location>
</feature>
<feature type="region of interest" description="Disordered" evidence="1">
    <location>
        <begin position="224"/>
        <end position="260"/>
    </location>
</feature>
<sequence>MQETQQVAARDEKWVPFTKRVKISSTNVRLKTTVPQKEETFQVVIDLIKNSKCFKAFTISADVPEIFMQQFWYSIKKVQGTDSYEFLLANKKYVVNADVFRTILDIYPRVEGVNFTDVPYDDTTLSFLNKLGYKGPLYKHTNMFVDHMHQPWRTLAAIINKCLSRKTASNDKLRRRRDQDVKICHFPDSPRNMDFPFLRLCDKQSNKQNPIRFLKYSTGQIPFKKSKGKGSQRKKIVDVSEESEPEPEPVKRKTSSKRRIKKKVTLSANDNIISDDADTALELGKSISKTEAEEAEATRQVLVTHARIVTEFVPEPTKRRKSGKVTSDPPKKLKGVPSLTPEEQEAIDIMQALKESKKTSKRQPGTRGLNEGTGTILGVPNESTVVSATLSEGTGTKPAVPDEEKEVTKENVILEWGSEQESEYSEEDKLDDEEKDDKEVDVDDEDDETESDEDDIYKYKIRVHKDEDEEMLNAEVDDSDKGDEEVTDAAKADAEKTSEVKDDAKKTKIPPTSSSLSVSSGFGDQFLKLSSDSSFVSTVKDTTDAEINLLLEVQIQSEVPHIQSPSMLTVPVLVISEPSVLTPVQESPSKATITTLPPPSISTTPFVPQQTTTSIPTPTITTDAPTITTAVLESEALFAVQLRVAKLEKRFDLEQESEKTPSNILKIKKEQAEKQKMPKFTIKPTDKATLKEYDQKSALYQTMHANKSFNRNPANHRLYHAIMEALIEDENAMDKGVADTVQDHKRKHDDDDKDPPAGPNQGKKAKRRRTKESESSKKSSTTKETPKGKASSKGSKTGKSALAKEPVEEPIVEVVIDDAGDDEVHDDDQPQDASEPKISKTPNPEWFTQPLSPPTPDPKWNKRQVVLDQPEQPWFNQMVSATKDPLTFDDLMATPINFSKLDWNNPQGYHYPFDLSKPLPLQGHPGHLTIAANYFFNNDLEYLKYSDPKRTRDMVKRADRQFYKFKEGDFVDLHLNDIEDMLLLAVQRKLFHLINNDIVDYTVALRMFTRSLVIKKRVKALQLGVESYQKKLNITLPQQTFTIT</sequence>
<feature type="compositionally biased region" description="Acidic residues" evidence="1">
    <location>
        <begin position="467"/>
        <end position="487"/>
    </location>
</feature>
<protein>
    <submittedName>
        <fullName evidence="2">Uncharacterized protein</fullName>
    </submittedName>
</protein>
<gene>
    <name evidence="2" type="ORF">Tco_1004853</name>
</gene>
<dbReference type="EMBL" id="BQNB010017278">
    <property type="protein sequence ID" value="GJT61320.1"/>
    <property type="molecule type" value="Genomic_DNA"/>
</dbReference>
<feature type="region of interest" description="Disordered" evidence="1">
    <location>
        <begin position="589"/>
        <end position="621"/>
    </location>
</feature>
<feature type="compositionally biased region" description="Acidic residues" evidence="1">
    <location>
        <begin position="418"/>
        <end position="455"/>
    </location>
</feature>
<comment type="caution">
    <text evidence="2">The sequence shown here is derived from an EMBL/GenBank/DDBJ whole genome shotgun (WGS) entry which is preliminary data.</text>
</comment>
<feature type="region of interest" description="Disordered" evidence="1">
    <location>
        <begin position="354"/>
        <end position="517"/>
    </location>
</feature>
<feature type="region of interest" description="Disordered" evidence="1">
    <location>
        <begin position="739"/>
        <end position="861"/>
    </location>
</feature>
<dbReference type="Proteomes" id="UP001151760">
    <property type="component" value="Unassembled WGS sequence"/>
</dbReference>
<evidence type="ECO:0000313" key="3">
    <source>
        <dbReference type="Proteomes" id="UP001151760"/>
    </source>
</evidence>
<feature type="compositionally biased region" description="Basic residues" evidence="1">
    <location>
        <begin position="224"/>
        <end position="234"/>
    </location>
</feature>